<reference evidence="12" key="1">
    <citation type="submission" date="2025-08" db="UniProtKB">
        <authorList>
            <consortium name="Ensembl"/>
        </authorList>
    </citation>
    <scope>IDENTIFICATION</scope>
</reference>
<feature type="region of interest" description="Disordered" evidence="9">
    <location>
        <begin position="272"/>
        <end position="346"/>
    </location>
</feature>
<keyword evidence="4 10" id="KW-1133">Transmembrane helix</keyword>
<dbReference type="Proteomes" id="UP000264840">
    <property type="component" value="Unplaced"/>
</dbReference>
<feature type="transmembrane region" description="Helical" evidence="10">
    <location>
        <begin position="44"/>
        <end position="65"/>
    </location>
</feature>
<dbReference type="PANTHER" id="PTHR12366">
    <property type="entry name" value="ASPARTYL/ASPARAGINYL BETA-HYDROXYLASE"/>
    <property type="match status" value="1"/>
</dbReference>
<sequence>MAQRKNPRNHSKKEGKTVPVESKNGKRTEGGGGGDAGGGPKYSVFTWFVVLGLLGVWSSVAVVYFDIVDYDTVIARAKEFRMNFSEVLQGKLTAYDTDGDGDFDVEDAKVLLDDKKLKGHAVRRDRLRKEEQKEVKKRGKRKEDEVLKATDAEVKLPEEVTGEATEKKNTTRASDHVVRGAMLRSTLKNELRTIHERMEAKRIARIAVAEIRAFLTQEEEAREAVWVLKKKELEVAEEQLRQERESEERRKEAERLEKERLEKERIEKEKIEKDKLEKEAKEKAERERLAQEKAEKERKEMERLAKEKAAREEKERMDKERVEREKAEREKQEKERVESERAEKERLERERIAKERERTEREKAERERLKRERLEKERVAKERLEKERVAKERLEKERIAKEKERLEKER</sequence>
<dbReference type="InterPro" id="IPR039038">
    <property type="entry name" value="ASPH"/>
</dbReference>
<feature type="domain" description="Aspartyl beta-hydroxylase/Triadin" evidence="11">
    <location>
        <begin position="37"/>
        <end position="113"/>
    </location>
</feature>
<dbReference type="GeneTree" id="ENSGT00940000156304"/>
<dbReference type="PANTHER" id="PTHR12366:SF32">
    <property type="entry name" value="ASPARTATE BETA-HYDROXYLASE ISOFORM X1"/>
    <property type="match status" value="1"/>
</dbReference>
<dbReference type="InterPro" id="IPR007943">
    <property type="entry name" value="Asp-B-hydro/Triadin_dom"/>
</dbReference>
<keyword evidence="5 10" id="KW-0472">Membrane</keyword>
<evidence type="ECO:0000256" key="6">
    <source>
        <dbReference type="ARBA" id="ARBA00023157"/>
    </source>
</evidence>
<evidence type="ECO:0000256" key="2">
    <source>
        <dbReference type="ARBA" id="ARBA00022553"/>
    </source>
</evidence>
<feature type="region of interest" description="Disordered" evidence="9">
    <location>
        <begin position="237"/>
        <end position="257"/>
    </location>
</feature>
<evidence type="ECO:0000259" key="11">
    <source>
        <dbReference type="Pfam" id="PF05279"/>
    </source>
</evidence>
<keyword evidence="13" id="KW-1185">Reference proteome</keyword>
<evidence type="ECO:0000256" key="4">
    <source>
        <dbReference type="ARBA" id="ARBA00022989"/>
    </source>
</evidence>
<proteinExistence type="predicted"/>
<evidence type="ECO:0000313" key="13">
    <source>
        <dbReference type="Proteomes" id="UP000264840"/>
    </source>
</evidence>
<feature type="compositionally biased region" description="Basic residues" evidence="9">
    <location>
        <begin position="1"/>
        <end position="13"/>
    </location>
</feature>
<evidence type="ECO:0000313" key="12">
    <source>
        <dbReference type="Ensembl" id="ENSHBUP00000022688.1"/>
    </source>
</evidence>
<keyword evidence="2" id="KW-0597">Phosphoprotein</keyword>
<keyword evidence="6" id="KW-1015">Disulfide bond</keyword>
<accession>A0A3Q2WAD6</accession>
<dbReference type="OMA" id="GKEKQQM"/>
<name>A0A3Q2WAD6_HAPBU</name>
<organism evidence="12 13">
    <name type="scientific">Haplochromis burtoni</name>
    <name type="common">Burton's mouthbrooder</name>
    <name type="synonym">Chromis burtoni</name>
    <dbReference type="NCBI Taxonomy" id="8153"/>
    <lineage>
        <taxon>Eukaryota</taxon>
        <taxon>Metazoa</taxon>
        <taxon>Chordata</taxon>
        <taxon>Craniata</taxon>
        <taxon>Vertebrata</taxon>
        <taxon>Euteleostomi</taxon>
        <taxon>Actinopterygii</taxon>
        <taxon>Neopterygii</taxon>
        <taxon>Teleostei</taxon>
        <taxon>Neoteleostei</taxon>
        <taxon>Acanthomorphata</taxon>
        <taxon>Ovalentaria</taxon>
        <taxon>Cichlomorphae</taxon>
        <taxon>Cichliformes</taxon>
        <taxon>Cichlidae</taxon>
        <taxon>African cichlids</taxon>
        <taxon>Pseudocrenilabrinae</taxon>
        <taxon>Haplochromini</taxon>
        <taxon>Haplochromis</taxon>
    </lineage>
</organism>
<evidence type="ECO:0000256" key="5">
    <source>
        <dbReference type="ARBA" id="ARBA00023136"/>
    </source>
</evidence>
<evidence type="ECO:0000256" key="1">
    <source>
        <dbReference type="ARBA" id="ARBA00004606"/>
    </source>
</evidence>
<reference evidence="12" key="2">
    <citation type="submission" date="2025-09" db="UniProtKB">
        <authorList>
            <consortium name="Ensembl"/>
        </authorList>
    </citation>
    <scope>IDENTIFICATION</scope>
</reference>
<keyword evidence="3 10" id="KW-0812">Transmembrane</keyword>
<evidence type="ECO:0000256" key="10">
    <source>
        <dbReference type="SAM" id="Phobius"/>
    </source>
</evidence>
<evidence type="ECO:0000256" key="9">
    <source>
        <dbReference type="SAM" id="MobiDB-lite"/>
    </source>
</evidence>
<protein>
    <submittedName>
        <fullName evidence="12">Un-named hu7910</fullName>
    </submittedName>
</protein>
<evidence type="ECO:0000256" key="8">
    <source>
        <dbReference type="ARBA" id="ARBA00037847"/>
    </source>
</evidence>
<dbReference type="GO" id="GO:0005783">
    <property type="term" value="C:endoplasmic reticulum"/>
    <property type="evidence" value="ECO:0007669"/>
    <property type="project" value="TreeGrafter"/>
</dbReference>
<dbReference type="Pfam" id="PF05279">
    <property type="entry name" value="Asp-B-Hydro_N"/>
    <property type="match status" value="1"/>
</dbReference>
<dbReference type="Ensembl" id="ENSHBUT00000013004.1">
    <property type="protein sequence ID" value="ENSHBUP00000022688.1"/>
    <property type="gene ID" value="ENSHBUG00000003132.1"/>
</dbReference>
<dbReference type="GO" id="GO:0062101">
    <property type="term" value="F:peptidyl-aspartic acid 3-dioxygenase activity"/>
    <property type="evidence" value="ECO:0007669"/>
    <property type="project" value="InterPro"/>
</dbReference>
<keyword evidence="7" id="KW-0325">Glycoprotein</keyword>
<dbReference type="GO" id="GO:0016020">
    <property type="term" value="C:membrane"/>
    <property type="evidence" value="ECO:0007669"/>
    <property type="project" value="UniProtKB-SubCell"/>
</dbReference>
<comment type="subcellular location">
    <subcellularLocation>
        <location evidence="8">Endomembrane system</location>
        <topology evidence="8">Single-pass membrane protein</topology>
    </subcellularLocation>
    <subcellularLocation>
        <location evidence="1">Membrane</location>
        <topology evidence="1">Single-pass type II membrane protein</topology>
    </subcellularLocation>
</comment>
<dbReference type="AlphaFoldDB" id="A0A3Q2WAD6"/>
<feature type="region of interest" description="Disordered" evidence="9">
    <location>
        <begin position="1"/>
        <end position="35"/>
    </location>
</feature>
<evidence type="ECO:0000256" key="3">
    <source>
        <dbReference type="ARBA" id="ARBA00022692"/>
    </source>
</evidence>
<evidence type="ECO:0000256" key="7">
    <source>
        <dbReference type="ARBA" id="ARBA00023180"/>
    </source>
</evidence>